<dbReference type="STRING" id="743788.S8F2D3"/>
<feature type="non-terminal residue" evidence="1">
    <location>
        <position position="170"/>
    </location>
</feature>
<dbReference type="EMBL" id="KE504197">
    <property type="protein sequence ID" value="EPS95945.1"/>
    <property type="molecule type" value="Genomic_DNA"/>
</dbReference>
<dbReference type="AlphaFoldDB" id="S8F2D3"/>
<gene>
    <name evidence="1" type="ORF">FOMPIDRAFT_1087027</name>
</gene>
<dbReference type="InParanoid" id="S8F2D3"/>
<reference evidence="1 2" key="1">
    <citation type="journal article" date="2012" name="Science">
        <title>The Paleozoic origin of enzymatic lignin decomposition reconstructed from 31 fungal genomes.</title>
        <authorList>
            <person name="Floudas D."/>
            <person name="Binder M."/>
            <person name="Riley R."/>
            <person name="Barry K."/>
            <person name="Blanchette R.A."/>
            <person name="Henrissat B."/>
            <person name="Martinez A.T."/>
            <person name="Otillar R."/>
            <person name="Spatafora J.W."/>
            <person name="Yadav J.S."/>
            <person name="Aerts A."/>
            <person name="Benoit I."/>
            <person name="Boyd A."/>
            <person name="Carlson A."/>
            <person name="Copeland A."/>
            <person name="Coutinho P.M."/>
            <person name="de Vries R.P."/>
            <person name="Ferreira P."/>
            <person name="Findley K."/>
            <person name="Foster B."/>
            <person name="Gaskell J."/>
            <person name="Glotzer D."/>
            <person name="Gorecki P."/>
            <person name="Heitman J."/>
            <person name="Hesse C."/>
            <person name="Hori C."/>
            <person name="Igarashi K."/>
            <person name="Jurgens J.A."/>
            <person name="Kallen N."/>
            <person name="Kersten P."/>
            <person name="Kohler A."/>
            <person name="Kuees U."/>
            <person name="Kumar T.K.A."/>
            <person name="Kuo A."/>
            <person name="LaButti K."/>
            <person name="Larrondo L.F."/>
            <person name="Lindquist E."/>
            <person name="Ling A."/>
            <person name="Lombard V."/>
            <person name="Lucas S."/>
            <person name="Lundell T."/>
            <person name="Martin R."/>
            <person name="McLaughlin D.J."/>
            <person name="Morgenstern I."/>
            <person name="Morin E."/>
            <person name="Murat C."/>
            <person name="Nagy L.G."/>
            <person name="Nolan M."/>
            <person name="Ohm R.A."/>
            <person name="Patyshakuliyeva A."/>
            <person name="Rokas A."/>
            <person name="Ruiz-Duenas F.J."/>
            <person name="Sabat G."/>
            <person name="Salamov A."/>
            <person name="Samejima M."/>
            <person name="Schmutz J."/>
            <person name="Slot J.C."/>
            <person name="St John F."/>
            <person name="Stenlid J."/>
            <person name="Sun H."/>
            <person name="Sun S."/>
            <person name="Syed K."/>
            <person name="Tsang A."/>
            <person name="Wiebenga A."/>
            <person name="Young D."/>
            <person name="Pisabarro A."/>
            <person name="Eastwood D.C."/>
            <person name="Martin F."/>
            <person name="Cullen D."/>
            <person name="Grigoriev I.V."/>
            <person name="Hibbett D.S."/>
        </authorList>
    </citation>
    <scope>NUCLEOTIDE SEQUENCE</scope>
    <source>
        <strain evidence="2">FP-58527</strain>
    </source>
</reference>
<evidence type="ECO:0000313" key="2">
    <source>
        <dbReference type="Proteomes" id="UP000015241"/>
    </source>
</evidence>
<dbReference type="HOGENOM" id="CLU_1647740_0_0_1"/>
<dbReference type="Proteomes" id="UP000015241">
    <property type="component" value="Unassembled WGS sequence"/>
</dbReference>
<dbReference type="OrthoDB" id="2804675at2759"/>
<name>S8F2D3_FOMSC</name>
<evidence type="ECO:0008006" key="3">
    <source>
        <dbReference type="Google" id="ProtNLM"/>
    </source>
</evidence>
<protein>
    <recommendedName>
        <fullName evidence="3">F-box domain-containing protein</fullName>
    </recommendedName>
</protein>
<proteinExistence type="predicted"/>
<feature type="non-terminal residue" evidence="1">
    <location>
        <position position="1"/>
    </location>
</feature>
<keyword evidence="2" id="KW-1185">Reference proteome</keyword>
<organism evidence="1 2">
    <name type="scientific">Fomitopsis schrenkii</name>
    <name type="common">Brown rot fungus</name>
    <dbReference type="NCBI Taxonomy" id="2126942"/>
    <lineage>
        <taxon>Eukaryota</taxon>
        <taxon>Fungi</taxon>
        <taxon>Dikarya</taxon>
        <taxon>Basidiomycota</taxon>
        <taxon>Agaricomycotina</taxon>
        <taxon>Agaricomycetes</taxon>
        <taxon>Polyporales</taxon>
        <taxon>Fomitopsis</taxon>
    </lineage>
</organism>
<accession>S8F2D3</accession>
<sequence length="170" mass="19151">VPRLPVEICELVIDIVAAFVDGWDPHSDAPWRETLAACALTCRVWYAHAQRHRLKVVNLRGRNDVTILCNLLRDVPRLKVSVQVASFGSYTGDRLPLPYLGMFITKLALQLPGLHSLAIYGASWTSSSVRVDDLQYLQMFRHLTRLRLYRVTFTNASQLARLVAALPGLL</sequence>
<evidence type="ECO:0000313" key="1">
    <source>
        <dbReference type="EMBL" id="EPS95945.1"/>
    </source>
</evidence>